<dbReference type="InterPro" id="IPR011990">
    <property type="entry name" value="TPR-like_helical_dom_sf"/>
</dbReference>
<evidence type="ECO:0000259" key="10">
    <source>
        <dbReference type="PROSITE" id="PS50109"/>
    </source>
</evidence>
<keyword evidence="5" id="KW-0547">Nucleotide-binding</keyword>
<dbReference type="InterPro" id="IPR011712">
    <property type="entry name" value="Sig_transdc_His_kin_sub3_dim/P"/>
</dbReference>
<dbReference type="RefSeq" id="WP_386405938.1">
    <property type="nucleotide sequence ID" value="NZ_JBHTJH010000004.1"/>
</dbReference>
<dbReference type="SUPFAM" id="SSF55874">
    <property type="entry name" value="ATPase domain of HSP90 chaperone/DNA topoisomerase II/histidine kinase"/>
    <property type="match status" value="1"/>
</dbReference>
<dbReference type="SUPFAM" id="SSF48452">
    <property type="entry name" value="TPR-like"/>
    <property type="match status" value="1"/>
</dbReference>
<dbReference type="Pfam" id="PF07730">
    <property type="entry name" value="HisKA_3"/>
    <property type="match status" value="1"/>
</dbReference>
<keyword evidence="3" id="KW-0597">Phosphoprotein</keyword>
<reference evidence="12" key="1">
    <citation type="journal article" date="2019" name="Int. J. Syst. Evol. Microbiol.">
        <title>The Global Catalogue of Microorganisms (GCM) 10K type strain sequencing project: providing services to taxonomists for standard genome sequencing and annotation.</title>
        <authorList>
            <consortium name="The Broad Institute Genomics Platform"/>
            <consortium name="The Broad Institute Genome Sequencing Center for Infectious Disease"/>
            <person name="Wu L."/>
            <person name="Ma J."/>
        </authorList>
    </citation>
    <scope>NUCLEOTIDE SEQUENCE [LARGE SCALE GENOMIC DNA]</scope>
    <source>
        <strain evidence="12">CCUG 62952</strain>
    </source>
</reference>
<keyword evidence="7" id="KW-0067">ATP-binding</keyword>
<protein>
    <recommendedName>
        <fullName evidence="2">histidine kinase</fullName>
        <ecNumber evidence="2">2.7.13.3</ecNumber>
    </recommendedName>
</protein>
<evidence type="ECO:0000256" key="7">
    <source>
        <dbReference type="ARBA" id="ARBA00022840"/>
    </source>
</evidence>
<dbReference type="Pfam" id="PF13181">
    <property type="entry name" value="TPR_8"/>
    <property type="match status" value="1"/>
</dbReference>
<feature type="transmembrane region" description="Helical" evidence="9">
    <location>
        <begin position="326"/>
        <end position="344"/>
    </location>
</feature>
<keyword evidence="4" id="KW-0808">Transferase</keyword>
<dbReference type="Gene3D" id="1.25.40.10">
    <property type="entry name" value="Tetratricopeptide repeat domain"/>
    <property type="match status" value="2"/>
</dbReference>
<gene>
    <name evidence="11" type="ORF">ACFQ1M_07000</name>
</gene>
<dbReference type="PROSITE" id="PS50109">
    <property type="entry name" value="HIS_KIN"/>
    <property type="match status" value="1"/>
</dbReference>
<dbReference type="CDD" id="cd16917">
    <property type="entry name" value="HATPase_UhpB-NarQ-NarX-like"/>
    <property type="match status" value="1"/>
</dbReference>
<dbReference type="InterPro" id="IPR050482">
    <property type="entry name" value="Sensor_HK_TwoCompSys"/>
</dbReference>
<dbReference type="InterPro" id="IPR036890">
    <property type="entry name" value="HATPase_C_sf"/>
</dbReference>
<evidence type="ECO:0000256" key="1">
    <source>
        <dbReference type="ARBA" id="ARBA00000085"/>
    </source>
</evidence>
<dbReference type="EC" id="2.7.13.3" evidence="2"/>
<evidence type="ECO:0000256" key="9">
    <source>
        <dbReference type="SAM" id="Phobius"/>
    </source>
</evidence>
<dbReference type="InterPro" id="IPR003594">
    <property type="entry name" value="HATPase_dom"/>
</dbReference>
<dbReference type="SMART" id="SM00387">
    <property type="entry name" value="HATPase_c"/>
    <property type="match status" value="1"/>
</dbReference>
<keyword evidence="12" id="KW-1185">Reference proteome</keyword>
<evidence type="ECO:0000256" key="8">
    <source>
        <dbReference type="ARBA" id="ARBA00023012"/>
    </source>
</evidence>
<proteinExistence type="predicted"/>
<evidence type="ECO:0000256" key="3">
    <source>
        <dbReference type="ARBA" id="ARBA00022553"/>
    </source>
</evidence>
<evidence type="ECO:0000313" key="11">
    <source>
        <dbReference type="EMBL" id="MFD0861949.1"/>
    </source>
</evidence>
<evidence type="ECO:0000256" key="2">
    <source>
        <dbReference type="ARBA" id="ARBA00012438"/>
    </source>
</evidence>
<keyword evidence="9" id="KW-0472">Membrane</keyword>
<dbReference type="InterPro" id="IPR019734">
    <property type="entry name" value="TPR_rpt"/>
</dbReference>
<name>A0ABW3CYP8_9FLAO</name>
<dbReference type="SMART" id="SM00028">
    <property type="entry name" value="TPR"/>
    <property type="match status" value="3"/>
</dbReference>
<comment type="caution">
    <text evidence="11">The sequence shown here is derived from an EMBL/GenBank/DDBJ whole genome shotgun (WGS) entry which is preliminary data.</text>
</comment>
<comment type="catalytic activity">
    <reaction evidence="1">
        <text>ATP + protein L-histidine = ADP + protein N-phospho-L-histidine.</text>
        <dbReference type="EC" id="2.7.13.3"/>
    </reaction>
</comment>
<evidence type="ECO:0000256" key="4">
    <source>
        <dbReference type="ARBA" id="ARBA00022679"/>
    </source>
</evidence>
<evidence type="ECO:0000256" key="5">
    <source>
        <dbReference type="ARBA" id="ARBA00022741"/>
    </source>
</evidence>
<evidence type="ECO:0000256" key="6">
    <source>
        <dbReference type="ARBA" id="ARBA00022777"/>
    </source>
</evidence>
<dbReference type="Gene3D" id="3.30.565.10">
    <property type="entry name" value="Histidine kinase-like ATPase, C-terminal domain"/>
    <property type="match status" value="1"/>
</dbReference>
<keyword evidence="6" id="KW-0418">Kinase</keyword>
<dbReference type="Gene3D" id="1.20.5.1930">
    <property type="match status" value="1"/>
</dbReference>
<dbReference type="Pfam" id="PF02518">
    <property type="entry name" value="HATPase_c"/>
    <property type="match status" value="1"/>
</dbReference>
<keyword evidence="9" id="KW-1133">Transmembrane helix</keyword>
<dbReference type="InterPro" id="IPR005467">
    <property type="entry name" value="His_kinase_dom"/>
</dbReference>
<feature type="domain" description="Histidine kinase" evidence="10">
    <location>
        <begin position="395"/>
        <end position="586"/>
    </location>
</feature>
<keyword evidence="8" id="KW-0902">Two-component regulatory system</keyword>
<dbReference type="Pfam" id="PF13424">
    <property type="entry name" value="TPR_12"/>
    <property type="match status" value="1"/>
</dbReference>
<dbReference type="PANTHER" id="PTHR24421">
    <property type="entry name" value="NITRATE/NITRITE SENSOR PROTEIN NARX-RELATED"/>
    <property type="match status" value="1"/>
</dbReference>
<accession>A0ABW3CYP8</accession>
<evidence type="ECO:0000313" key="12">
    <source>
        <dbReference type="Proteomes" id="UP001596978"/>
    </source>
</evidence>
<organism evidence="11 12">
    <name type="scientific">Sungkyunkwania multivorans</name>
    <dbReference type="NCBI Taxonomy" id="1173618"/>
    <lineage>
        <taxon>Bacteria</taxon>
        <taxon>Pseudomonadati</taxon>
        <taxon>Bacteroidota</taxon>
        <taxon>Flavobacteriia</taxon>
        <taxon>Flavobacteriales</taxon>
        <taxon>Flavobacteriaceae</taxon>
        <taxon>Sungkyunkwania</taxon>
    </lineage>
</organism>
<dbReference type="Proteomes" id="UP001596978">
    <property type="component" value="Unassembled WGS sequence"/>
</dbReference>
<sequence>MAKIFTLVTIYLMLFELVASDSIFSSYYPLVLQDSIAQRKIVLKKESPTVLLEAALKQYDLYKKNSDSDSQVRIAEEIGEYFRLNNETANALKYFKEAYQLRRRARDTLGMARLQMLMGNCYTADYYNDESLPDTVQDRLLNVSKYHFNKIVKDFKNFKGIDSLKGRAHSILSGLYSYSNDFDKAKEHSKKAIDICTKSGDRSGLLAAKSNLGVIYISEGNYKKAEEIYLQNLKAYKSIEMDSTARTNNIYTTTLNLSYVYEKLGDFKNAYKYSEESFDYYFDARELEQKKQLNEIEARFNVERTEKEAALQIAEQANKKAQFQRWTTVLSIVLMAVIAALYFLSRSAISERQNFKLKLTQQALDRQQELASLQSENQLKVINATLDGRENERKAIAQTLHDSVSSLLSSANLHMQVVKQKLSDNPEELQKAQGIISEASGKIRDLSHRLISSVLMKFGLESALTDICEKYSNSRLEFTFDNKTAIPRFEESFEVKVYNMIEEMMNNIIKHSEATKAMINLTMLNDKLFVTVHDNGKGFDTSILENRGGIGLGQIQARIKQLKGELKVSSGNNRGTTINFWVPIQEK</sequence>
<keyword evidence="9" id="KW-0812">Transmembrane</keyword>
<dbReference type="EMBL" id="JBHTJH010000004">
    <property type="protein sequence ID" value="MFD0861949.1"/>
    <property type="molecule type" value="Genomic_DNA"/>
</dbReference>
<dbReference type="PANTHER" id="PTHR24421:SF10">
    <property type="entry name" value="NITRATE_NITRITE SENSOR PROTEIN NARQ"/>
    <property type="match status" value="1"/>
</dbReference>